<keyword evidence="3" id="KW-1003">Cell membrane</keyword>
<feature type="transmembrane region" description="Helical" evidence="7">
    <location>
        <begin position="194"/>
        <end position="213"/>
    </location>
</feature>
<dbReference type="PANTHER" id="PTHR43549:SF3">
    <property type="entry name" value="MULTIDRUG RESISTANCE PROTEIN YPNP-RELATED"/>
    <property type="match status" value="1"/>
</dbReference>
<dbReference type="Proteomes" id="UP001524502">
    <property type="component" value="Unassembled WGS sequence"/>
</dbReference>
<feature type="transmembrane region" description="Helical" evidence="7">
    <location>
        <begin position="140"/>
        <end position="162"/>
    </location>
</feature>
<sequence length="448" mass="48742">MTKERIHDMTSGDPKKLIFKFMLPLMAGNFLQQLYTVADAMIVGKGVGVTALAAIGATDWIYWFMMWAAFGFGQGFSVLITFYFGAKDYELLKKSVNMSIILSLITGAALALIGICAAGPLLSLLHTPANIFEYAKTYVIIMYAGIFVVMMYNIAACILRALGDSSTPFIALVISSLSNIGLDLLFVLVFKWGIAGAAVATIAAQSVSCLYCFNKIRRISILKSSREDWAIDKKIMARLWRKGLPAAFQYAIIAIGGIVVQYALNTLGFLYVAGFTATNKLYGVLEAISLAVGNAMMVYTGQNYGAGDKERIKKGEKVSIVFGAIAAVAIGIIMIVFGKSVLMLFISAEAGVANQVLLIAYKYLFIMSVLLFSLYALNIYRNILMGLGKVWIAVTAGFIELVLRALMAVLVIKVIGEAGIYFVEVAAWLGAAVLLFVAYRVVIRKLRF</sequence>
<feature type="transmembrane region" description="Helical" evidence="7">
    <location>
        <begin position="320"/>
        <end position="346"/>
    </location>
</feature>
<proteinExistence type="predicted"/>
<reference evidence="8 9" key="1">
    <citation type="submission" date="2022-06" db="EMBL/GenBank/DDBJ databases">
        <title>Isolation of gut microbiota from human fecal samples.</title>
        <authorList>
            <person name="Pamer E.G."/>
            <person name="Barat B."/>
            <person name="Waligurski E."/>
            <person name="Medina S."/>
            <person name="Paddock L."/>
            <person name="Mostad J."/>
        </authorList>
    </citation>
    <scope>NUCLEOTIDE SEQUENCE [LARGE SCALE GENOMIC DNA]</scope>
    <source>
        <strain evidence="8 9">SL.3.17</strain>
    </source>
</reference>
<evidence type="ECO:0000313" key="9">
    <source>
        <dbReference type="Proteomes" id="UP001524502"/>
    </source>
</evidence>
<dbReference type="InterPro" id="IPR002528">
    <property type="entry name" value="MATE_fam"/>
</dbReference>
<accession>A0ABT1RJ76</accession>
<comment type="subcellular location">
    <subcellularLocation>
        <location evidence="1">Cell membrane</location>
        <topology evidence="1">Multi-pass membrane protein</topology>
    </subcellularLocation>
</comment>
<dbReference type="NCBIfam" id="TIGR00797">
    <property type="entry name" value="matE"/>
    <property type="match status" value="1"/>
</dbReference>
<feature type="transmembrane region" description="Helical" evidence="7">
    <location>
        <begin position="243"/>
        <end position="262"/>
    </location>
</feature>
<dbReference type="RefSeq" id="WP_256130435.1">
    <property type="nucleotide sequence ID" value="NZ_JANFXK010000001.1"/>
</dbReference>
<dbReference type="InterPro" id="IPR048279">
    <property type="entry name" value="MdtK-like"/>
</dbReference>
<dbReference type="PIRSF" id="PIRSF006603">
    <property type="entry name" value="DinF"/>
    <property type="match status" value="1"/>
</dbReference>
<evidence type="ECO:0000256" key="7">
    <source>
        <dbReference type="SAM" id="Phobius"/>
    </source>
</evidence>
<keyword evidence="9" id="KW-1185">Reference proteome</keyword>
<comment type="caution">
    <text evidence="8">The sequence shown here is derived from an EMBL/GenBank/DDBJ whole genome shotgun (WGS) entry which is preliminary data.</text>
</comment>
<evidence type="ECO:0000256" key="5">
    <source>
        <dbReference type="ARBA" id="ARBA00022989"/>
    </source>
</evidence>
<feature type="transmembrane region" description="Helical" evidence="7">
    <location>
        <begin position="21"/>
        <end position="42"/>
    </location>
</feature>
<feature type="transmembrane region" description="Helical" evidence="7">
    <location>
        <begin position="96"/>
        <end position="120"/>
    </location>
</feature>
<gene>
    <name evidence="8" type="ORF">NE619_00630</name>
</gene>
<feature type="transmembrane region" description="Helical" evidence="7">
    <location>
        <begin position="390"/>
        <end position="412"/>
    </location>
</feature>
<organism evidence="8 9">
    <name type="scientific">Anaerovorax odorimutans</name>
    <dbReference type="NCBI Taxonomy" id="109327"/>
    <lineage>
        <taxon>Bacteria</taxon>
        <taxon>Bacillati</taxon>
        <taxon>Bacillota</taxon>
        <taxon>Clostridia</taxon>
        <taxon>Peptostreptococcales</taxon>
        <taxon>Anaerovoracaceae</taxon>
        <taxon>Anaerovorax</taxon>
    </lineage>
</organism>
<keyword evidence="2" id="KW-0813">Transport</keyword>
<keyword evidence="4 7" id="KW-0812">Transmembrane</keyword>
<feature type="transmembrane region" description="Helical" evidence="7">
    <location>
        <begin position="418"/>
        <end position="442"/>
    </location>
</feature>
<dbReference type="PANTHER" id="PTHR43549">
    <property type="entry name" value="MULTIDRUG RESISTANCE PROTEIN YPNP-RELATED"/>
    <property type="match status" value="1"/>
</dbReference>
<dbReference type="InterPro" id="IPR052031">
    <property type="entry name" value="Membrane_Transporter-Flippase"/>
</dbReference>
<feature type="transmembrane region" description="Helical" evidence="7">
    <location>
        <begin position="169"/>
        <end position="188"/>
    </location>
</feature>
<evidence type="ECO:0000313" key="8">
    <source>
        <dbReference type="EMBL" id="MCQ4635237.1"/>
    </source>
</evidence>
<evidence type="ECO:0000256" key="3">
    <source>
        <dbReference type="ARBA" id="ARBA00022475"/>
    </source>
</evidence>
<evidence type="ECO:0000256" key="4">
    <source>
        <dbReference type="ARBA" id="ARBA00022692"/>
    </source>
</evidence>
<evidence type="ECO:0000256" key="6">
    <source>
        <dbReference type="ARBA" id="ARBA00023136"/>
    </source>
</evidence>
<keyword evidence="5 7" id="KW-1133">Transmembrane helix</keyword>
<feature type="transmembrane region" description="Helical" evidence="7">
    <location>
        <begin position="282"/>
        <end position="299"/>
    </location>
</feature>
<dbReference type="Pfam" id="PF01554">
    <property type="entry name" value="MatE"/>
    <property type="match status" value="2"/>
</dbReference>
<evidence type="ECO:0000256" key="2">
    <source>
        <dbReference type="ARBA" id="ARBA00022448"/>
    </source>
</evidence>
<name>A0ABT1RJ76_9FIRM</name>
<protein>
    <submittedName>
        <fullName evidence="8">MATE family efflux transporter</fullName>
    </submittedName>
</protein>
<keyword evidence="6 7" id="KW-0472">Membrane</keyword>
<feature type="transmembrane region" description="Helical" evidence="7">
    <location>
        <begin position="358"/>
        <end position="378"/>
    </location>
</feature>
<evidence type="ECO:0000256" key="1">
    <source>
        <dbReference type="ARBA" id="ARBA00004651"/>
    </source>
</evidence>
<dbReference type="EMBL" id="JANFXK010000001">
    <property type="protein sequence ID" value="MCQ4635237.1"/>
    <property type="molecule type" value="Genomic_DNA"/>
</dbReference>
<feature type="transmembrane region" description="Helical" evidence="7">
    <location>
        <begin position="62"/>
        <end position="84"/>
    </location>
</feature>